<organism evidence="2 3">
    <name type="scientific">Helicobacter ganmani</name>
    <dbReference type="NCBI Taxonomy" id="60246"/>
    <lineage>
        <taxon>Bacteria</taxon>
        <taxon>Pseudomonadati</taxon>
        <taxon>Campylobacterota</taxon>
        <taxon>Epsilonproteobacteria</taxon>
        <taxon>Campylobacterales</taxon>
        <taxon>Helicobacteraceae</taxon>
        <taxon>Helicobacter</taxon>
    </lineage>
</organism>
<feature type="region of interest" description="Disordered" evidence="1">
    <location>
        <begin position="13"/>
        <end position="49"/>
    </location>
</feature>
<protein>
    <submittedName>
        <fullName evidence="2">Uncharacterized protein</fullName>
    </submittedName>
</protein>
<dbReference type="GeneID" id="82535658"/>
<feature type="compositionally biased region" description="Basic and acidic residues" evidence="1">
    <location>
        <begin position="33"/>
        <end position="49"/>
    </location>
</feature>
<feature type="compositionally biased region" description="Polar residues" evidence="1">
    <location>
        <begin position="13"/>
        <end position="32"/>
    </location>
</feature>
<gene>
    <name evidence="2" type="ORF">CQA43_05075</name>
</gene>
<evidence type="ECO:0000313" key="2">
    <source>
        <dbReference type="EMBL" id="RDU63000.1"/>
    </source>
</evidence>
<name>A0A3D8ID37_9HELI</name>
<dbReference type="InterPro" id="IPR035890">
    <property type="entry name" value="Anti-sigma-28_factor_FlgM_sf"/>
</dbReference>
<accession>A0A3D8ID37</accession>
<sequence length="80" mass="8863">MISHLMSNSVFSNAMNQANNKNTLQINNARNESVNEKPQAEKTAKTSSTRLDEIKAAIKDGTYKLDLKGSAQKLAQELLR</sequence>
<keyword evidence="3" id="KW-1185">Reference proteome</keyword>
<dbReference type="OrthoDB" id="5325899at2"/>
<dbReference type="EMBL" id="NXLS01000004">
    <property type="protein sequence ID" value="RDU63000.1"/>
    <property type="molecule type" value="Genomic_DNA"/>
</dbReference>
<proteinExistence type="predicted"/>
<dbReference type="SUPFAM" id="SSF101498">
    <property type="entry name" value="Anti-sigma factor FlgM"/>
    <property type="match status" value="1"/>
</dbReference>
<dbReference type="Proteomes" id="UP000256650">
    <property type="component" value="Unassembled WGS sequence"/>
</dbReference>
<comment type="caution">
    <text evidence="2">The sequence shown here is derived from an EMBL/GenBank/DDBJ whole genome shotgun (WGS) entry which is preliminary data.</text>
</comment>
<dbReference type="RefSeq" id="WP_115551534.1">
    <property type="nucleotide sequence ID" value="NZ_CAOOSM010000005.1"/>
</dbReference>
<evidence type="ECO:0000256" key="1">
    <source>
        <dbReference type="SAM" id="MobiDB-lite"/>
    </source>
</evidence>
<evidence type="ECO:0000313" key="3">
    <source>
        <dbReference type="Proteomes" id="UP000256650"/>
    </source>
</evidence>
<reference evidence="2 3" key="1">
    <citation type="submission" date="2018-04" db="EMBL/GenBank/DDBJ databases">
        <title>Novel Campyloabacter and Helicobacter Species and Strains.</title>
        <authorList>
            <person name="Mannion A.J."/>
            <person name="Shen Z."/>
            <person name="Fox J.G."/>
        </authorList>
    </citation>
    <scope>NUCLEOTIDE SEQUENCE [LARGE SCALE GENOMIC DNA]</scope>
    <source>
        <strain evidence="2 3">MIT 99-5101</strain>
    </source>
</reference>
<dbReference type="AlphaFoldDB" id="A0A3D8ID37"/>